<proteinExistence type="predicted"/>
<dbReference type="EMBL" id="SMKA01000051">
    <property type="protein sequence ID" value="TDC30022.1"/>
    <property type="molecule type" value="Genomic_DNA"/>
</dbReference>
<dbReference type="OrthoDB" id="3785441at2"/>
<keyword evidence="2" id="KW-1185">Reference proteome</keyword>
<dbReference type="AlphaFoldDB" id="A0A4R4Q556"/>
<comment type="caution">
    <text evidence="1">The sequence shown here is derived from an EMBL/GenBank/DDBJ whole genome shotgun (WGS) entry which is preliminary data.</text>
</comment>
<evidence type="ECO:0000313" key="1">
    <source>
        <dbReference type="EMBL" id="TDC30022.1"/>
    </source>
</evidence>
<dbReference type="RefSeq" id="WP_132406730.1">
    <property type="nucleotide sequence ID" value="NZ_SMKA01000051.1"/>
</dbReference>
<name>A0A4R4Q556_9ACTN</name>
<organism evidence="1 2">
    <name type="scientific">Kribbella albertanoniae</name>
    <dbReference type="NCBI Taxonomy" id="1266829"/>
    <lineage>
        <taxon>Bacteria</taxon>
        <taxon>Bacillati</taxon>
        <taxon>Actinomycetota</taxon>
        <taxon>Actinomycetes</taxon>
        <taxon>Propionibacteriales</taxon>
        <taxon>Kribbellaceae</taxon>
        <taxon>Kribbella</taxon>
    </lineage>
</organism>
<gene>
    <name evidence="1" type="ORF">E1261_14285</name>
</gene>
<accession>A0A4R4Q556</accession>
<dbReference type="Pfam" id="PF19457">
    <property type="entry name" value="DUF5994"/>
    <property type="match status" value="1"/>
</dbReference>
<reference evidence="1 2" key="1">
    <citation type="submission" date="2019-03" db="EMBL/GenBank/DDBJ databases">
        <title>Draft genome sequences of novel Actinobacteria.</title>
        <authorList>
            <person name="Sahin N."/>
            <person name="Ay H."/>
            <person name="Saygin H."/>
        </authorList>
    </citation>
    <scope>NUCLEOTIDE SEQUENCE [LARGE SCALE GENOMIC DNA]</scope>
    <source>
        <strain evidence="1 2">JCM 30547</strain>
    </source>
</reference>
<dbReference type="Proteomes" id="UP000295075">
    <property type="component" value="Unassembled WGS sequence"/>
</dbReference>
<evidence type="ECO:0000313" key="2">
    <source>
        <dbReference type="Proteomes" id="UP000295075"/>
    </source>
</evidence>
<protein>
    <submittedName>
        <fullName evidence="1">Uncharacterized protein</fullName>
    </submittedName>
</protein>
<sequence>MSGFQSVSRVAGFEQEPTTPRVRLREAANRDLPLNGAWWPRSDDPVTELPGLIMALDELGDGIVTRLLLHRPSWSAHPARLTVNGRVVTMGYFTTQPLNLLIAMRDSYGWRLDLLTIPPGTPEDVAEQAMVQASADDNDVPAQFVLSGIEAASSE</sequence>
<dbReference type="InterPro" id="IPR046036">
    <property type="entry name" value="DUF5994"/>
</dbReference>